<dbReference type="RefSeq" id="WP_102434525.1">
    <property type="nucleotide sequence ID" value="NZ_CAWNVI010000090.1"/>
</dbReference>
<reference evidence="5" key="1">
    <citation type="submission" date="2016-07" db="EMBL/GenBank/DDBJ databases">
        <title>Nontailed viruses are major unrecognized killers of bacteria in the ocean.</title>
        <authorList>
            <person name="Kauffman K."/>
            <person name="Hussain F."/>
            <person name="Yang J."/>
            <person name="Arevalo P."/>
            <person name="Brown J."/>
            <person name="Cutler M."/>
            <person name="Kelly L."/>
            <person name="Polz M.F."/>
        </authorList>
    </citation>
    <scope>NUCLEOTIDE SEQUENCE [LARGE SCALE GENOMIC DNA]</scope>
    <source>
        <strain evidence="5">10N.261.46.F8</strain>
    </source>
</reference>
<name>A0A2N7KC06_9VIBR</name>
<keyword evidence="2" id="KW-1133">Transmembrane helix</keyword>
<feature type="transmembrane region" description="Helical" evidence="2">
    <location>
        <begin position="929"/>
        <end position="953"/>
    </location>
</feature>
<evidence type="ECO:0000256" key="2">
    <source>
        <dbReference type="SAM" id="Phobius"/>
    </source>
</evidence>
<protein>
    <recommendedName>
        <fullName evidence="3">Toxin VasX N-terminal region domain-containing protein</fullName>
    </recommendedName>
</protein>
<keyword evidence="2" id="KW-0812">Transmembrane</keyword>
<evidence type="ECO:0000313" key="5">
    <source>
        <dbReference type="Proteomes" id="UP000235406"/>
    </source>
</evidence>
<dbReference type="NCBIfam" id="NF041559">
    <property type="entry name" value="BTH_I2691_fam"/>
    <property type="match status" value="1"/>
</dbReference>
<dbReference type="AlphaFoldDB" id="A0A2N7KC06"/>
<sequence length="1159" mass="129830">MSNPLPPKTSMLWNDHPYTLEEAVAAYESDGSLSSLTETSAAPSNDIAGSPPERSMFWEGETKKIDPPSKPEPRTIDMTQRNEPKEVGPAHIIPVRYALDQLDNEDASPFGLPTKWQGKGPAKLNTIDYTLRQVRDGWLYVYDSVRKVLDEYEVKGTQFTLHKLGATEDPESEARGTPEPSSTFLTYTDGSLLSLCFSEHRWTWKMFLAVINNPSSHIDRMQTIVLTENAKQHHIAPITQLSEVADIEASAVDDGRFADSGITTKADEDGSIFKPVAAESDLTSAIPEEASGYFVAIKDYAADIQDISLHFVGAASPYRLFVDQFSNQWHLMQTAMQLSMFGASDEIDMPWRVKRNHQELAFYGDMAEYYDASTHLNLAEKNKGAIQSGYPAQFSSGAIESSQNTQSAVAQSIQEKYGISASRFGYYEQWIASDRWRKQLNWKQMLREMQALSEQKETMLAQVTSVKRDFISVLETLTPHHLERVFDLYSEETQYSLYQLHLAAVEAFSLVIGEEDRIWAESQWEKPTSLLSLYTSGFSRSVYNELKKSIPAPLSTSSSDEDTWLEHVSSVSNKTGMYAKVMDFITNPNTSETDIFKDLAKGFKELDTLFKASISAALKGTLELGVSFTSQASILLMPTLAKPLSRNGFVWRASIAERMAQTMPVSINDNYAQGFKDWKTRIEDNLTELKKNNLIIAEVNQNQRKATAKYKEALKNQRRLKKSLAVATLEYPQRIILPDDLAKATVEFRTRVISEAAGDLHKLFENAGGLGFLALLFNSIALTDAMSSIADTGLMNSDEFLDIQQKLFYTASAWTGIRTGKLWESVKGEPKLRAYSYKVLKKLVSRSEDGLENLILDDLKVFNKWLAITGALGALASGIEAYRSWQREDELYGRELVFQRLSTASLGVTSAIAAWQFGGALTRWLSPNIIFGAPVMAALVVVTIITLVANHVLSKVKQDDYQKWLDKLPWGYHPARTQWSQSASLPEREKHNSALIRQALFDLQSIIQQPTVYHQPIEKVQAYPGYTHRELIGLDVHIQLPRHTATNGITVSTNTKATEDELTSGSWHQNADLVTLQTQDQASAELVVYKVTLPIKDADQYLAVQVAYDVEDDAPAKREYWFQNGIKQSATYGVISDNTKQNIIKKSLTPVVGTLGFQE</sequence>
<dbReference type="Pfam" id="PF20249">
    <property type="entry name" value="VasX_N"/>
    <property type="match status" value="1"/>
</dbReference>
<keyword evidence="2" id="KW-0472">Membrane</keyword>
<feature type="region of interest" description="Disordered" evidence="1">
    <location>
        <begin position="29"/>
        <end position="86"/>
    </location>
</feature>
<proteinExistence type="predicted"/>
<dbReference type="OrthoDB" id="6339631at2"/>
<dbReference type="CDD" id="cd20708">
    <property type="entry name" value="MIX_IV"/>
    <property type="match status" value="1"/>
</dbReference>
<accession>A0A2N7KC06</accession>
<dbReference type="InterPro" id="IPR046864">
    <property type="entry name" value="VasX_N"/>
</dbReference>
<evidence type="ECO:0000256" key="1">
    <source>
        <dbReference type="SAM" id="MobiDB-lite"/>
    </source>
</evidence>
<dbReference type="InterPro" id="IPR048126">
    <property type="entry name" value="Toxin_VasX"/>
</dbReference>
<evidence type="ECO:0000259" key="3">
    <source>
        <dbReference type="Pfam" id="PF20249"/>
    </source>
</evidence>
<feature type="compositionally biased region" description="Basic and acidic residues" evidence="1">
    <location>
        <begin position="60"/>
        <end position="86"/>
    </location>
</feature>
<comment type="caution">
    <text evidence="4">The sequence shown here is derived from an EMBL/GenBank/DDBJ whole genome shotgun (WGS) entry which is preliminary data.</text>
</comment>
<feature type="domain" description="Toxin VasX N-terminal region" evidence="3">
    <location>
        <begin position="90"/>
        <end position="228"/>
    </location>
</feature>
<dbReference type="EMBL" id="MCZK01000090">
    <property type="protein sequence ID" value="PMM72847.1"/>
    <property type="molecule type" value="Genomic_DNA"/>
</dbReference>
<dbReference type="Proteomes" id="UP000235406">
    <property type="component" value="Unassembled WGS sequence"/>
</dbReference>
<feature type="compositionally biased region" description="Polar residues" evidence="1">
    <location>
        <begin position="31"/>
        <end position="43"/>
    </location>
</feature>
<gene>
    <name evidence="4" type="ORF">BCT49_01315</name>
</gene>
<evidence type="ECO:0000313" key="4">
    <source>
        <dbReference type="EMBL" id="PMM72847.1"/>
    </source>
</evidence>
<organism evidence="4 5">
    <name type="scientific">Vibrio lentus</name>
    <dbReference type="NCBI Taxonomy" id="136468"/>
    <lineage>
        <taxon>Bacteria</taxon>
        <taxon>Pseudomonadati</taxon>
        <taxon>Pseudomonadota</taxon>
        <taxon>Gammaproteobacteria</taxon>
        <taxon>Vibrionales</taxon>
        <taxon>Vibrionaceae</taxon>
        <taxon>Vibrio</taxon>
    </lineage>
</organism>